<dbReference type="PANTHER" id="PTHR28605">
    <property type="entry name" value="CTF8, CHROMOSOME TRANSMISSION FIDELITY FACTOR 8 HOMOLOG (S. CEREVISIAE)"/>
    <property type="match status" value="1"/>
</dbReference>
<feature type="compositionally biased region" description="Acidic residues" evidence="7">
    <location>
        <begin position="123"/>
        <end position="137"/>
    </location>
</feature>
<dbReference type="EMBL" id="AWSO01000089">
    <property type="protein sequence ID" value="ESK95320.1"/>
    <property type="molecule type" value="Genomic_DNA"/>
</dbReference>
<dbReference type="Proteomes" id="UP000017559">
    <property type="component" value="Unassembled WGS sequence"/>
</dbReference>
<evidence type="ECO:0000256" key="6">
    <source>
        <dbReference type="ARBA" id="ARBA00038447"/>
    </source>
</evidence>
<keyword evidence="4" id="KW-0539">Nucleus</keyword>
<evidence type="ECO:0000256" key="1">
    <source>
        <dbReference type="ARBA" id="ARBA00004123"/>
    </source>
</evidence>
<evidence type="ECO:0000313" key="8">
    <source>
        <dbReference type="EMBL" id="ESK95320.1"/>
    </source>
</evidence>
<dbReference type="GO" id="GO:0007064">
    <property type="term" value="P:mitotic sister chromatid cohesion"/>
    <property type="evidence" value="ECO:0007669"/>
    <property type="project" value="InterPro"/>
</dbReference>
<feature type="compositionally biased region" description="Polar residues" evidence="7">
    <location>
        <begin position="101"/>
        <end position="113"/>
    </location>
</feature>
<dbReference type="OrthoDB" id="121932at2759"/>
<comment type="similarity">
    <text evidence="6">Belongs to the CTF8 family.</text>
</comment>
<dbReference type="HOGENOM" id="CLU_066293_2_1_1"/>
<gene>
    <name evidence="8" type="ORF">Moror_3919</name>
</gene>
<sequence>MLIPVNFAPVSTSSFTAGNPKLPSTLAKISHNEVILLEFQGQLEVETVTSDRNERNGKLVGVLSIDNDMKRPTLRIGYHHLEGKVTTLSKPLAVLHRHRSSMTQRRVLHTTTADEPEGKDRNDDDVEMEDEVGDTDDTQGSVSVSWDAVAIIKQKIVFSKRPMPIVGRT</sequence>
<protein>
    <recommendedName>
        <fullName evidence="10">Ctf8-domain-containing protein</fullName>
    </recommendedName>
</protein>
<evidence type="ECO:0000256" key="7">
    <source>
        <dbReference type="SAM" id="MobiDB-lite"/>
    </source>
</evidence>
<keyword evidence="3" id="KW-0238">DNA-binding</keyword>
<name>V2XRZ9_MONRO</name>
<keyword evidence="9" id="KW-1185">Reference proteome</keyword>
<evidence type="ECO:0008006" key="10">
    <source>
        <dbReference type="Google" id="ProtNLM"/>
    </source>
</evidence>
<dbReference type="Pfam" id="PF09696">
    <property type="entry name" value="Ctf8"/>
    <property type="match status" value="1"/>
</dbReference>
<dbReference type="PANTHER" id="PTHR28605:SF1">
    <property type="entry name" value="CHROMOSOME TRANSMISSION FIDELITY FACTOR 8"/>
    <property type="match status" value="1"/>
</dbReference>
<evidence type="ECO:0000313" key="9">
    <source>
        <dbReference type="Proteomes" id="UP000017559"/>
    </source>
</evidence>
<comment type="subcellular location">
    <subcellularLocation>
        <location evidence="1">Nucleus</location>
    </subcellularLocation>
</comment>
<organism evidence="8 9">
    <name type="scientific">Moniliophthora roreri (strain MCA 2997)</name>
    <name type="common">Cocoa frosty pod rot fungus</name>
    <name type="synonym">Crinipellis roreri</name>
    <dbReference type="NCBI Taxonomy" id="1381753"/>
    <lineage>
        <taxon>Eukaryota</taxon>
        <taxon>Fungi</taxon>
        <taxon>Dikarya</taxon>
        <taxon>Basidiomycota</taxon>
        <taxon>Agaricomycotina</taxon>
        <taxon>Agaricomycetes</taxon>
        <taxon>Agaricomycetidae</taxon>
        <taxon>Agaricales</taxon>
        <taxon>Marasmiineae</taxon>
        <taxon>Marasmiaceae</taxon>
        <taxon>Moniliophthora</taxon>
    </lineage>
</organism>
<accession>V2XRZ9</accession>
<dbReference type="GO" id="GO:0031390">
    <property type="term" value="C:Ctf18 RFC-like complex"/>
    <property type="evidence" value="ECO:0007669"/>
    <property type="project" value="InterPro"/>
</dbReference>
<dbReference type="GO" id="GO:0003677">
    <property type="term" value="F:DNA binding"/>
    <property type="evidence" value="ECO:0007669"/>
    <property type="project" value="UniProtKB-KW"/>
</dbReference>
<evidence type="ECO:0000256" key="4">
    <source>
        <dbReference type="ARBA" id="ARBA00023242"/>
    </source>
</evidence>
<keyword evidence="2" id="KW-0235">DNA replication</keyword>
<dbReference type="GO" id="GO:0006260">
    <property type="term" value="P:DNA replication"/>
    <property type="evidence" value="ECO:0007669"/>
    <property type="project" value="UniProtKB-KW"/>
</dbReference>
<dbReference type="AlphaFoldDB" id="V2XRZ9"/>
<comment type="caution">
    <text evidence="8">The sequence shown here is derived from an EMBL/GenBank/DDBJ whole genome shotgun (WGS) entry which is preliminary data.</text>
</comment>
<dbReference type="InterPro" id="IPR018607">
    <property type="entry name" value="Ctf8"/>
</dbReference>
<keyword evidence="5" id="KW-0131">Cell cycle</keyword>
<evidence type="ECO:0000256" key="5">
    <source>
        <dbReference type="ARBA" id="ARBA00023306"/>
    </source>
</evidence>
<reference evidence="8 9" key="1">
    <citation type="journal article" date="2014" name="BMC Genomics">
        <title>Genome and secretome analysis of the hemibiotrophic fungal pathogen, Moniliophthora roreri, which causes frosty pod rot disease of cacao: mechanisms of the biotrophic and necrotrophic phases.</title>
        <authorList>
            <person name="Meinhardt L.W."/>
            <person name="Costa G.G.L."/>
            <person name="Thomazella D.P.T."/>
            <person name="Teixeira P.J.P.L."/>
            <person name="Carazzolle M.F."/>
            <person name="Schuster S.C."/>
            <person name="Carlson J.E."/>
            <person name="Guiltinan M.J."/>
            <person name="Mieczkowski P."/>
            <person name="Farmer A."/>
            <person name="Ramaraj T."/>
            <person name="Crozier J."/>
            <person name="Davis R.E."/>
            <person name="Shao J."/>
            <person name="Melnick R.L."/>
            <person name="Pereira G.A.G."/>
            <person name="Bailey B.A."/>
        </authorList>
    </citation>
    <scope>NUCLEOTIDE SEQUENCE [LARGE SCALE GENOMIC DNA]</scope>
    <source>
        <strain evidence="8 9">MCA 2997</strain>
    </source>
</reference>
<dbReference type="STRING" id="1381753.V2XRZ9"/>
<evidence type="ECO:0000256" key="2">
    <source>
        <dbReference type="ARBA" id="ARBA00022705"/>
    </source>
</evidence>
<proteinExistence type="inferred from homology"/>
<feature type="region of interest" description="Disordered" evidence="7">
    <location>
        <begin position="99"/>
        <end position="140"/>
    </location>
</feature>
<evidence type="ECO:0000256" key="3">
    <source>
        <dbReference type="ARBA" id="ARBA00023125"/>
    </source>
</evidence>
<dbReference type="KEGG" id="mrr:Moror_3919"/>